<feature type="domain" description="HTH tetR-type" evidence="5">
    <location>
        <begin position="14"/>
        <end position="72"/>
    </location>
</feature>
<dbReference type="PROSITE" id="PS50977">
    <property type="entry name" value="HTH_TETR_2"/>
    <property type="match status" value="1"/>
</dbReference>
<dbReference type="GO" id="GO:0003700">
    <property type="term" value="F:DNA-binding transcription factor activity"/>
    <property type="evidence" value="ECO:0007669"/>
    <property type="project" value="TreeGrafter"/>
</dbReference>
<dbReference type="SUPFAM" id="SSF46689">
    <property type="entry name" value="Homeodomain-like"/>
    <property type="match status" value="1"/>
</dbReference>
<dbReference type="STRING" id="1048205.AB852_36105"/>
<evidence type="ECO:0000256" key="1">
    <source>
        <dbReference type="ARBA" id="ARBA00023015"/>
    </source>
</evidence>
<comment type="caution">
    <text evidence="6">The sequence shown here is derived from an EMBL/GenBank/DDBJ whole genome shotgun (WGS) entry which is preliminary data.</text>
</comment>
<keyword evidence="7" id="KW-1185">Reference proteome</keyword>
<evidence type="ECO:0000256" key="2">
    <source>
        <dbReference type="ARBA" id="ARBA00023125"/>
    </source>
</evidence>
<protein>
    <recommendedName>
        <fullName evidence="5">HTH tetR-type domain-containing protein</fullName>
    </recommendedName>
</protein>
<dbReference type="InterPro" id="IPR050109">
    <property type="entry name" value="HTH-type_TetR-like_transc_reg"/>
</dbReference>
<sequence length="197" mass="21168">MLNQMPSEESRTRSRTRLAILDAAVAVLGEDQSAPLSQVATVAGVARSTLQRYFADRSALLAALSTYATEKIDDATHRAHVEDGPALEALLRLARELFDLGDIVMLVAPGWENEAEEEESATDVALRSLLGRGRTEGTLDARFTAAWMEQLMWSTLYTAWTHVRDHGASKHDSLAACLLSLSKSLGTGGQVGTGGQG</sequence>
<evidence type="ECO:0000256" key="4">
    <source>
        <dbReference type="PROSITE-ProRule" id="PRU00335"/>
    </source>
</evidence>
<dbReference type="RefSeq" id="WP_073795790.1">
    <property type="nucleotide sequence ID" value="NZ_CP109290.1"/>
</dbReference>
<accession>A0A1Q4UXP3</accession>
<evidence type="ECO:0000313" key="7">
    <source>
        <dbReference type="Proteomes" id="UP000186455"/>
    </source>
</evidence>
<evidence type="ECO:0000313" key="6">
    <source>
        <dbReference type="EMBL" id="OKH90279.1"/>
    </source>
</evidence>
<dbReference type="GO" id="GO:0000976">
    <property type="term" value="F:transcription cis-regulatory region binding"/>
    <property type="evidence" value="ECO:0007669"/>
    <property type="project" value="TreeGrafter"/>
</dbReference>
<dbReference type="InterPro" id="IPR001647">
    <property type="entry name" value="HTH_TetR"/>
</dbReference>
<gene>
    <name evidence="6" type="ORF">AB852_36105</name>
</gene>
<dbReference type="PANTHER" id="PTHR30055:SF234">
    <property type="entry name" value="HTH-TYPE TRANSCRIPTIONAL REGULATOR BETI"/>
    <property type="match status" value="1"/>
</dbReference>
<dbReference type="GeneID" id="96796601"/>
<dbReference type="EMBL" id="LFBV01000013">
    <property type="protein sequence ID" value="OKH90279.1"/>
    <property type="molecule type" value="Genomic_DNA"/>
</dbReference>
<organism evidence="6 7">
    <name type="scientific">Streptomyces uncialis</name>
    <dbReference type="NCBI Taxonomy" id="1048205"/>
    <lineage>
        <taxon>Bacteria</taxon>
        <taxon>Bacillati</taxon>
        <taxon>Actinomycetota</taxon>
        <taxon>Actinomycetes</taxon>
        <taxon>Kitasatosporales</taxon>
        <taxon>Streptomycetaceae</taxon>
        <taxon>Streptomyces</taxon>
    </lineage>
</organism>
<keyword evidence="2 4" id="KW-0238">DNA-binding</keyword>
<dbReference type="AlphaFoldDB" id="A0A1Q4UXP3"/>
<keyword evidence="1" id="KW-0805">Transcription regulation</keyword>
<dbReference type="InterPro" id="IPR009057">
    <property type="entry name" value="Homeodomain-like_sf"/>
</dbReference>
<name>A0A1Q4UXP3_9ACTN</name>
<reference evidence="6 7" key="1">
    <citation type="submission" date="2015-06" db="EMBL/GenBank/DDBJ databases">
        <title>Cloning and characterization of the uncialamcin biosynthetic gene cluster.</title>
        <authorList>
            <person name="Yan X."/>
            <person name="Huang T."/>
            <person name="Ge H."/>
            <person name="Shen B."/>
        </authorList>
    </citation>
    <scope>NUCLEOTIDE SEQUENCE [LARGE SCALE GENOMIC DNA]</scope>
    <source>
        <strain evidence="6 7">DCA2648</strain>
    </source>
</reference>
<keyword evidence="3" id="KW-0804">Transcription</keyword>
<dbReference type="Proteomes" id="UP000186455">
    <property type="component" value="Unassembled WGS sequence"/>
</dbReference>
<feature type="DNA-binding region" description="H-T-H motif" evidence="4">
    <location>
        <begin position="35"/>
        <end position="54"/>
    </location>
</feature>
<proteinExistence type="predicted"/>
<dbReference type="PANTHER" id="PTHR30055">
    <property type="entry name" value="HTH-TYPE TRANSCRIPTIONAL REGULATOR RUTR"/>
    <property type="match status" value="1"/>
</dbReference>
<dbReference type="Gene3D" id="1.10.357.10">
    <property type="entry name" value="Tetracycline Repressor, domain 2"/>
    <property type="match status" value="1"/>
</dbReference>
<evidence type="ECO:0000256" key="3">
    <source>
        <dbReference type="ARBA" id="ARBA00023163"/>
    </source>
</evidence>
<evidence type="ECO:0000259" key="5">
    <source>
        <dbReference type="PROSITE" id="PS50977"/>
    </source>
</evidence>